<evidence type="ECO:0000313" key="5">
    <source>
        <dbReference type="RefSeq" id="XP_065672285.1"/>
    </source>
</evidence>
<dbReference type="RefSeq" id="XP_065672285.1">
    <property type="nucleotide sequence ID" value="XM_065816213.1"/>
</dbReference>
<dbReference type="InterPro" id="IPR032071">
    <property type="entry name" value="DUF4806"/>
</dbReference>
<feature type="domain" description="DUF4806" evidence="1">
    <location>
        <begin position="95"/>
        <end position="170"/>
    </location>
</feature>
<dbReference type="Pfam" id="PF16064">
    <property type="entry name" value="DUF4806"/>
    <property type="match status" value="1"/>
</dbReference>
<dbReference type="RefSeq" id="XP_065672283.1">
    <property type="nucleotide sequence ID" value="XM_065816211.1"/>
</dbReference>
<dbReference type="PANTHER" id="PTHR34153">
    <property type="entry name" value="SI:CH211-262H13.3-RELATED-RELATED"/>
    <property type="match status" value="1"/>
</dbReference>
<organism evidence="2 4">
    <name type="scientific">Hydra vulgaris</name>
    <name type="common">Hydra</name>
    <name type="synonym">Hydra attenuata</name>
    <dbReference type="NCBI Taxonomy" id="6087"/>
    <lineage>
        <taxon>Eukaryota</taxon>
        <taxon>Metazoa</taxon>
        <taxon>Cnidaria</taxon>
        <taxon>Hydrozoa</taxon>
        <taxon>Hydroidolina</taxon>
        <taxon>Anthoathecata</taxon>
        <taxon>Aplanulata</taxon>
        <taxon>Hydridae</taxon>
        <taxon>Hydra</taxon>
    </lineage>
</organism>
<sequence>MKRFRSSVQFSSTHSQLPPVVYHSPEGESTHQNFHFAKPTRNDGASNLLSKFPLSEKRFQYKVIQLLSEIKSVANSHHFQCTCKAAQDDNLLLLLNTVKEFDDFENKIFSNEDVFNLLVNQISRVGGANYKTSIKSIMQLVMSNSLRANFSMAGKRGQKKAFEKTKFYHAVFDSDLATYAESTRSTVRDFLKDYLKYAPDRLNGGGCKSSPRTPG</sequence>
<reference evidence="3 4" key="1">
    <citation type="submission" date="2025-05" db="UniProtKB">
        <authorList>
            <consortium name="RefSeq"/>
        </authorList>
    </citation>
    <scope>IDENTIFICATION</scope>
</reference>
<gene>
    <name evidence="3 4 5" type="primary">LOC136090107</name>
</gene>
<dbReference type="Proteomes" id="UP001652625">
    <property type="component" value="Chromosome 13"/>
</dbReference>
<accession>A0ABM4DD03</accession>
<dbReference type="PANTHER" id="PTHR34153:SF2">
    <property type="entry name" value="SI:CH211-262H13.3-RELATED"/>
    <property type="match status" value="1"/>
</dbReference>
<evidence type="ECO:0000313" key="2">
    <source>
        <dbReference type="Proteomes" id="UP001652625"/>
    </source>
</evidence>
<keyword evidence="2" id="KW-1185">Reference proteome</keyword>
<evidence type="ECO:0000259" key="1">
    <source>
        <dbReference type="Pfam" id="PF16064"/>
    </source>
</evidence>
<evidence type="ECO:0000313" key="4">
    <source>
        <dbReference type="RefSeq" id="XP_065672284.1"/>
    </source>
</evidence>
<protein>
    <submittedName>
        <fullName evidence="3 4">Uncharacterized protein LOC136090107</fullName>
    </submittedName>
</protein>
<proteinExistence type="predicted"/>
<name>A0ABM4DD03_HYDVU</name>
<evidence type="ECO:0000313" key="3">
    <source>
        <dbReference type="RefSeq" id="XP_065672283.1"/>
    </source>
</evidence>
<dbReference type="GeneID" id="136090107"/>
<dbReference type="RefSeq" id="XP_065672284.1">
    <property type="nucleotide sequence ID" value="XM_065816212.1"/>
</dbReference>